<keyword evidence="3 4" id="KW-0418">Kinase</keyword>
<proteinExistence type="inferred from homology"/>
<dbReference type="PANTHER" id="PTHR21599">
    <property type="entry name" value="GLYCERATE KINASE"/>
    <property type="match status" value="1"/>
</dbReference>
<evidence type="ECO:0000256" key="4">
    <source>
        <dbReference type="PIRNR" id="PIRNR006078"/>
    </source>
</evidence>
<keyword evidence="2 4" id="KW-0808">Transferase</keyword>
<dbReference type="EMBL" id="AZEA01000007">
    <property type="protein sequence ID" value="KRK88615.1"/>
    <property type="molecule type" value="Genomic_DNA"/>
</dbReference>
<organism evidence="5 6">
    <name type="scientific">Lentilactobacillus sunkii DSM 19904</name>
    <dbReference type="NCBI Taxonomy" id="1423808"/>
    <lineage>
        <taxon>Bacteria</taxon>
        <taxon>Bacillati</taxon>
        <taxon>Bacillota</taxon>
        <taxon>Bacilli</taxon>
        <taxon>Lactobacillales</taxon>
        <taxon>Lactobacillaceae</taxon>
        <taxon>Lentilactobacillus</taxon>
    </lineage>
</organism>
<evidence type="ECO:0000256" key="1">
    <source>
        <dbReference type="ARBA" id="ARBA00006284"/>
    </source>
</evidence>
<evidence type="ECO:0000313" key="6">
    <source>
        <dbReference type="Proteomes" id="UP000051581"/>
    </source>
</evidence>
<dbReference type="AlphaFoldDB" id="A0A0R1LAB0"/>
<dbReference type="PANTHER" id="PTHR21599:SF0">
    <property type="entry name" value="GLYCERATE KINASE"/>
    <property type="match status" value="1"/>
</dbReference>
<dbReference type="NCBIfam" id="TIGR00045">
    <property type="entry name" value="glycerate kinase"/>
    <property type="match status" value="1"/>
</dbReference>
<dbReference type="GO" id="GO:0008887">
    <property type="term" value="F:glycerate kinase activity"/>
    <property type="evidence" value="ECO:0007669"/>
    <property type="project" value="UniProtKB-UniRule"/>
</dbReference>
<evidence type="ECO:0000256" key="2">
    <source>
        <dbReference type="ARBA" id="ARBA00022679"/>
    </source>
</evidence>
<dbReference type="GO" id="GO:0031388">
    <property type="term" value="P:organic acid phosphorylation"/>
    <property type="evidence" value="ECO:0007669"/>
    <property type="project" value="UniProtKB-UniRule"/>
</dbReference>
<dbReference type="InterPro" id="IPR018193">
    <property type="entry name" value="Glyc_kinase_flavodox-like_fold"/>
</dbReference>
<dbReference type="InterPro" id="IPR018197">
    <property type="entry name" value="Glycerate_kinase_RE-like"/>
</dbReference>
<dbReference type="PATRIC" id="fig|1423808.3.peg.2347"/>
<dbReference type="Pfam" id="PF02595">
    <property type="entry name" value="Gly_kinase"/>
    <property type="match status" value="1"/>
</dbReference>
<dbReference type="PIRSF" id="PIRSF006078">
    <property type="entry name" value="GlxK"/>
    <property type="match status" value="1"/>
</dbReference>
<dbReference type="InterPro" id="IPR036129">
    <property type="entry name" value="Glycerate_kinase_sf"/>
</dbReference>
<sequence>MLNMKKIVIAADSFKGSASSIQVADYLERGLHEADSSLKIIKVPLADGGEGTVMAIIKATNGHLMTSKVSGPASGHVEAQWGLLPNHTAVIEMAAAAGFTQDRQQNVALKSTYGVGELIKQALDHHATKIYVGLGGSSTNDGGVGMAQALGGRFFDQNGAEIPHGMTGLRELAGVNLEGIDHRIQNVQVIGLADVDNPLTGKNGATRIFGPQKGVRPDQVAEFDNQLNHLSQLTATVLGTDYSTLPGAGAAGGLGFGVLAFLGGRLTSGIAKMIEIVHLQARIQNADLVITGEGRIDQQTLNGKLPLGVAQLTHKAGVPTIAVAGSVSEDVQRLYEHGFDLILSTMTSPMTVDEAIQQAPQLITQTGYRIGKMIQLINR</sequence>
<keyword evidence="6" id="KW-1185">Reference proteome</keyword>
<reference evidence="5 6" key="1">
    <citation type="journal article" date="2015" name="Genome Announc.">
        <title>Expanding the biotechnology potential of lactobacilli through comparative genomics of 213 strains and associated genera.</title>
        <authorList>
            <person name="Sun Z."/>
            <person name="Harris H.M."/>
            <person name="McCann A."/>
            <person name="Guo C."/>
            <person name="Argimon S."/>
            <person name="Zhang W."/>
            <person name="Yang X."/>
            <person name="Jeffery I.B."/>
            <person name="Cooney J.C."/>
            <person name="Kagawa T.F."/>
            <person name="Liu W."/>
            <person name="Song Y."/>
            <person name="Salvetti E."/>
            <person name="Wrobel A."/>
            <person name="Rasinkangas P."/>
            <person name="Parkhill J."/>
            <person name="Rea M.C."/>
            <person name="O'Sullivan O."/>
            <person name="Ritari J."/>
            <person name="Douillard F.P."/>
            <person name="Paul Ross R."/>
            <person name="Yang R."/>
            <person name="Briner A.E."/>
            <person name="Felis G.E."/>
            <person name="de Vos W.M."/>
            <person name="Barrangou R."/>
            <person name="Klaenhammer T.R."/>
            <person name="Caufield P.W."/>
            <person name="Cui Y."/>
            <person name="Zhang H."/>
            <person name="O'Toole P.W."/>
        </authorList>
    </citation>
    <scope>NUCLEOTIDE SEQUENCE [LARGE SCALE GENOMIC DNA]</scope>
    <source>
        <strain evidence="5 6">DSM 19904</strain>
    </source>
</reference>
<evidence type="ECO:0000256" key="3">
    <source>
        <dbReference type="ARBA" id="ARBA00022777"/>
    </source>
</evidence>
<comment type="similarity">
    <text evidence="1 4">Belongs to the glycerate kinase type-1 family.</text>
</comment>
<name>A0A0R1LAB0_9LACO</name>
<dbReference type="Proteomes" id="UP000051581">
    <property type="component" value="Unassembled WGS sequence"/>
</dbReference>
<comment type="caution">
    <text evidence="5">The sequence shown here is derived from an EMBL/GenBank/DDBJ whole genome shotgun (WGS) entry which is preliminary data.</text>
</comment>
<gene>
    <name evidence="5" type="ORF">FD17_GL002306</name>
</gene>
<protein>
    <submittedName>
        <fullName evidence="5">Glycerate kinase</fullName>
    </submittedName>
</protein>
<dbReference type="InterPro" id="IPR004381">
    <property type="entry name" value="Glycerate_kinase"/>
</dbReference>
<dbReference type="Gene3D" id="3.90.1510.10">
    <property type="entry name" value="Glycerate kinase, domain 2"/>
    <property type="match status" value="1"/>
</dbReference>
<dbReference type="Gene3D" id="3.40.50.10350">
    <property type="entry name" value="Glycerate kinase, domain 1"/>
    <property type="match status" value="1"/>
</dbReference>
<evidence type="ECO:0000313" key="5">
    <source>
        <dbReference type="EMBL" id="KRK88615.1"/>
    </source>
</evidence>
<accession>A0A0R1LAB0</accession>
<dbReference type="SUPFAM" id="SSF110738">
    <property type="entry name" value="Glycerate kinase I"/>
    <property type="match status" value="1"/>
</dbReference>